<comment type="function">
    <text evidence="1 14">Catalyzes the ferredoxin-dependent oxidative decarboxylation of arylpyruvates.</text>
</comment>
<feature type="binding site" evidence="15">
    <location>
        <position position="597"/>
    </location>
    <ligand>
        <name>[4Fe-4S] cluster</name>
        <dbReference type="ChEBI" id="CHEBI:49883"/>
        <label>2</label>
    </ligand>
</feature>
<dbReference type="GO" id="GO:0051539">
    <property type="term" value="F:4 iron, 4 sulfur cluster binding"/>
    <property type="evidence" value="ECO:0007669"/>
    <property type="project" value="UniProtKB-UniRule"/>
</dbReference>
<proteinExistence type="predicted"/>
<dbReference type="Gene3D" id="3.30.70.20">
    <property type="match status" value="1"/>
</dbReference>
<dbReference type="GO" id="GO:0043805">
    <property type="term" value="F:indolepyruvate ferredoxin oxidoreductase activity"/>
    <property type="evidence" value="ECO:0007669"/>
    <property type="project" value="UniProtKB-UniRule"/>
</dbReference>
<feature type="binding site" evidence="15">
    <location>
        <position position="607"/>
    </location>
    <ligand>
        <name>[4Fe-4S] cluster</name>
        <dbReference type="ChEBI" id="CHEBI:49883"/>
        <label>1</label>
    </ligand>
</feature>
<dbReference type="InterPro" id="IPR011766">
    <property type="entry name" value="TPP_enzyme_TPP-bd"/>
</dbReference>
<evidence type="ECO:0000256" key="8">
    <source>
        <dbReference type="ARBA" id="ARBA00022982"/>
    </source>
</evidence>
<evidence type="ECO:0000256" key="5">
    <source>
        <dbReference type="ARBA" id="ARBA00022448"/>
    </source>
</evidence>
<evidence type="ECO:0000313" key="17">
    <source>
        <dbReference type="EMBL" id="SHJ60233.1"/>
    </source>
</evidence>
<dbReference type="InterPro" id="IPR002880">
    <property type="entry name" value="Pyrv_Fd/Flavodoxin_OxRdtase_N"/>
</dbReference>
<dbReference type="InterPro" id="IPR017721">
    <property type="entry name" value="IorA"/>
</dbReference>
<evidence type="ECO:0000313" key="18">
    <source>
        <dbReference type="Proteomes" id="UP000184052"/>
    </source>
</evidence>
<evidence type="ECO:0000256" key="10">
    <source>
        <dbReference type="ARBA" id="ARBA00023004"/>
    </source>
</evidence>
<evidence type="ECO:0000256" key="13">
    <source>
        <dbReference type="ARBA" id="ARBA00048332"/>
    </source>
</evidence>
<dbReference type="STRING" id="1121476.SAMN02745751_02933"/>
<reference evidence="17 18" key="1">
    <citation type="submission" date="2016-11" db="EMBL/GenBank/DDBJ databases">
        <authorList>
            <person name="Jaros S."/>
            <person name="Januszkiewicz K."/>
            <person name="Wedrychowicz H."/>
        </authorList>
    </citation>
    <scope>NUCLEOTIDE SEQUENCE [LARGE SCALE GENOMIC DNA]</scope>
    <source>
        <strain evidence="17 18">DSM 17477</strain>
    </source>
</reference>
<keyword evidence="17" id="KW-0670">Pyruvate</keyword>
<dbReference type="Pfam" id="PF02775">
    <property type="entry name" value="TPP_enzyme_C"/>
    <property type="match status" value="1"/>
</dbReference>
<dbReference type="EMBL" id="FQZL01000027">
    <property type="protein sequence ID" value="SHJ60233.1"/>
    <property type="molecule type" value="Genomic_DNA"/>
</dbReference>
<comment type="subunit">
    <text evidence="2">Heterodimer of the IorA and IorB subunits.</text>
</comment>
<dbReference type="CDD" id="cd02008">
    <property type="entry name" value="TPP_IOR_alpha"/>
    <property type="match status" value="1"/>
</dbReference>
<evidence type="ECO:0000256" key="12">
    <source>
        <dbReference type="ARBA" id="ARBA00030514"/>
    </source>
</evidence>
<keyword evidence="6 14" id="KW-0004">4Fe-4S</keyword>
<dbReference type="GO" id="GO:0030976">
    <property type="term" value="F:thiamine pyrophosphate binding"/>
    <property type="evidence" value="ECO:0007669"/>
    <property type="project" value="InterPro"/>
</dbReference>
<keyword evidence="9 14" id="KW-0560">Oxidoreductase</keyword>
<dbReference type="PROSITE" id="PS00198">
    <property type="entry name" value="4FE4S_FER_1"/>
    <property type="match status" value="1"/>
</dbReference>
<dbReference type="GO" id="GO:0046872">
    <property type="term" value="F:metal ion binding"/>
    <property type="evidence" value="ECO:0007669"/>
    <property type="project" value="UniProtKB-UniRule"/>
</dbReference>
<keyword evidence="7 14" id="KW-0479">Metal-binding</keyword>
<dbReference type="InterPro" id="IPR045025">
    <property type="entry name" value="HACL1-like"/>
</dbReference>
<feature type="binding site" evidence="15">
    <location>
        <position position="603"/>
    </location>
    <ligand>
        <name>[4Fe-4S] cluster</name>
        <dbReference type="ChEBI" id="CHEBI:49883"/>
        <label>2</label>
    </ligand>
</feature>
<dbReference type="AlphaFoldDB" id="A0A1M6KMP8"/>
<sequence>MSKPIAETLAAAKPELKKQSEPKMKKLFTGNEALARGAYEAGVTYASAYPGTPSTEILENTALYKGAILAEWAPNEKVALENSIGASIAGGRTFASMKHVGLNVAADPLFTFSYTGVNGGMVIITADEPGHHSSQNEQDNRNYAKFAKIPMVEPSDSQECKDMMKTAMEISEEYDTPVLLRMTTRVCHSKGIVECYDREEVPFKDYIKQTNKYVAAPANTNRNRLKVEERTISLKEFSETTPLNFTEMNDAKIGVISSGGSFYYAKEVFGTDASYLKLGFTYPLPEKMIQEFASQVETIYVIEENDPYIEEHVKLLGIECHGYDTFPVTGEMTPDVIRKAVFGEMLEANKYDREKVVGRPPTLCAGCPHRGFFYELGKRKDTYISGDIGCYTLGYLEPYNAMDSCIVMGGSMSIGHGAQQVFNMKDTNKKRVVSVLGDSTFFHTGINSLTNVIYNKGNSINVILDNRITGMTGHQENPGSGFKLQGEATNIIEVEPLVKALGFKNVRTINPNDLKEVKETLDWAYSLDEASVIITRYPCVLKKFSDADKQEFEGLFQTKCTVEEDKCIGCSKCMKTGCPALSFDKVAKKASIDRTQCVGCDVCAQVCPVDAIIKEVK</sequence>
<keyword evidence="11 14" id="KW-0411">Iron-sulfur</keyword>
<dbReference type="Gene3D" id="3.40.50.920">
    <property type="match status" value="1"/>
</dbReference>
<organism evidence="17 18">
    <name type="scientific">Dethiosulfatibacter aminovorans DSM 17477</name>
    <dbReference type="NCBI Taxonomy" id="1121476"/>
    <lineage>
        <taxon>Bacteria</taxon>
        <taxon>Bacillati</taxon>
        <taxon>Bacillota</taxon>
        <taxon>Tissierellia</taxon>
        <taxon>Dethiosulfatibacter</taxon>
    </lineage>
</organism>
<feature type="domain" description="4Fe-4S ferredoxin-type" evidence="16">
    <location>
        <begin position="558"/>
        <end position="586"/>
    </location>
</feature>
<feature type="binding site" evidence="15">
    <location>
        <position position="570"/>
    </location>
    <ligand>
        <name>[4Fe-4S] cluster</name>
        <dbReference type="ChEBI" id="CHEBI:49883"/>
        <label>1</label>
    </ligand>
</feature>
<dbReference type="PANTHER" id="PTHR43710">
    <property type="entry name" value="2-HYDROXYACYL-COA LYASE"/>
    <property type="match status" value="1"/>
</dbReference>
<evidence type="ECO:0000256" key="3">
    <source>
        <dbReference type="ARBA" id="ARBA00012812"/>
    </source>
</evidence>
<evidence type="ECO:0000256" key="7">
    <source>
        <dbReference type="ARBA" id="ARBA00022723"/>
    </source>
</evidence>
<feature type="binding site" evidence="15">
    <location>
        <position position="600"/>
    </location>
    <ligand>
        <name>[4Fe-4S] cluster</name>
        <dbReference type="ChEBI" id="CHEBI:49883"/>
        <label>2</label>
    </ligand>
</feature>
<keyword evidence="8 14" id="KW-0249">Electron transport</keyword>
<dbReference type="NCBIfam" id="TIGR03336">
    <property type="entry name" value="IOR_alpha"/>
    <property type="match status" value="1"/>
</dbReference>
<accession>A0A1M6KMP8</accession>
<evidence type="ECO:0000256" key="11">
    <source>
        <dbReference type="ARBA" id="ARBA00023014"/>
    </source>
</evidence>
<dbReference type="Gene3D" id="3.40.50.970">
    <property type="match status" value="2"/>
</dbReference>
<dbReference type="EC" id="1.2.7.8" evidence="3 14"/>
<dbReference type="SUPFAM" id="SSF52922">
    <property type="entry name" value="TK C-terminal domain-like"/>
    <property type="match status" value="1"/>
</dbReference>
<dbReference type="InterPro" id="IPR009014">
    <property type="entry name" value="Transketo_C/PFOR_II"/>
</dbReference>
<gene>
    <name evidence="17" type="ORF">SAMN02745751_02933</name>
</gene>
<feature type="binding site" evidence="15">
    <location>
        <position position="573"/>
    </location>
    <ligand>
        <name>[4Fe-4S] cluster</name>
        <dbReference type="ChEBI" id="CHEBI:49883"/>
        <label>1</label>
    </ligand>
</feature>
<dbReference type="InterPro" id="IPR017900">
    <property type="entry name" value="4Fe4S_Fe_S_CS"/>
</dbReference>
<dbReference type="Pfam" id="PF01855">
    <property type="entry name" value="POR_N"/>
    <property type="match status" value="1"/>
</dbReference>
<evidence type="ECO:0000256" key="14">
    <source>
        <dbReference type="PIRNR" id="PIRNR006439"/>
    </source>
</evidence>
<dbReference type="Proteomes" id="UP000184052">
    <property type="component" value="Unassembled WGS sequence"/>
</dbReference>
<dbReference type="PIRSF" id="PIRSF006439">
    <property type="entry name" value="Indolepyruvate_ferr_oxidored"/>
    <property type="match status" value="1"/>
</dbReference>
<evidence type="ECO:0000256" key="4">
    <source>
        <dbReference type="ARBA" id="ARBA00017710"/>
    </source>
</evidence>
<dbReference type="CDD" id="cd07034">
    <property type="entry name" value="TPP_PYR_PFOR_IOR-alpha_like"/>
    <property type="match status" value="1"/>
</dbReference>
<comment type="catalytic activity">
    <reaction evidence="13 14">
        <text>indole-3-pyruvate + 2 oxidized [2Fe-2S]-[ferredoxin] + CoA = (indol-3-yl)acetyl-CoA + 2 reduced [2Fe-2S]-[ferredoxin] + CO2 + H(+)</text>
        <dbReference type="Rhea" id="RHEA:12645"/>
        <dbReference type="Rhea" id="RHEA-COMP:10000"/>
        <dbReference type="Rhea" id="RHEA-COMP:10001"/>
        <dbReference type="ChEBI" id="CHEBI:15378"/>
        <dbReference type="ChEBI" id="CHEBI:16526"/>
        <dbReference type="ChEBI" id="CHEBI:17640"/>
        <dbReference type="ChEBI" id="CHEBI:33737"/>
        <dbReference type="ChEBI" id="CHEBI:33738"/>
        <dbReference type="ChEBI" id="CHEBI:57271"/>
        <dbReference type="ChEBI" id="CHEBI:57287"/>
        <dbReference type="EC" id="1.2.7.8"/>
    </reaction>
</comment>
<comment type="cofactor">
    <cofactor evidence="14 15">
        <name>[4Fe-4S] cluster</name>
        <dbReference type="ChEBI" id="CHEBI:49883"/>
    </cofactor>
    <text evidence="14 15">Binds 2 [4Fe-4S] clusters. In this family the first cluster has a non-standard and varying [4Fe-4S] binding motif CX(2)CX(2)CX(4-5)CP.</text>
</comment>
<evidence type="ECO:0000259" key="16">
    <source>
        <dbReference type="PROSITE" id="PS51379"/>
    </source>
</evidence>
<dbReference type="InterPro" id="IPR029061">
    <property type="entry name" value="THDP-binding"/>
</dbReference>
<dbReference type="FunFam" id="3.40.50.970:FF:000039">
    <property type="entry name" value="Indolepyruvate oxidoreductase subunit IorA"/>
    <property type="match status" value="1"/>
</dbReference>
<protein>
    <recommendedName>
        <fullName evidence="4 14">Indolepyruvate oxidoreductase subunit IorA</fullName>
        <shortName evidence="14">IOR</shortName>
        <ecNumber evidence="3 14">1.2.7.8</ecNumber>
    </recommendedName>
    <alternativeName>
        <fullName evidence="12 14">Indolepyruvate ferredoxin oxidoreductase subunit alpha</fullName>
    </alternativeName>
</protein>
<feature type="binding site" evidence="15">
    <location>
        <position position="567"/>
    </location>
    <ligand>
        <name>[4Fe-4S] cluster</name>
        <dbReference type="ChEBI" id="CHEBI:49883"/>
        <label>1</label>
    </ligand>
</feature>
<evidence type="ECO:0000256" key="2">
    <source>
        <dbReference type="ARBA" id="ARBA00011238"/>
    </source>
</evidence>
<dbReference type="PROSITE" id="PS51379">
    <property type="entry name" value="4FE4S_FER_2"/>
    <property type="match status" value="2"/>
</dbReference>
<dbReference type="PANTHER" id="PTHR43710:SF5">
    <property type="entry name" value="INDOLEPYRUVATE FERREDOXIN OXIDOREDUCTASE ALPHA SUBUNIT"/>
    <property type="match status" value="1"/>
</dbReference>
<evidence type="ECO:0000256" key="1">
    <source>
        <dbReference type="ARBA" id="ARBA00002995"/>
    </source>
</evidence>
<dbReference type="SUPFAM" id="SSF54862">
    <property type="entry name" value="4Fe-4S ferredoxins"/>
    <property type="match status" value="1"/>
</dbReference>
<name>A0A1M6KMP8_9FIRM</name>
<keyword evidence="18" id="KW-1185">Reference proteome</keyword>
<keyword evidence="5 14" id="KW-0813">Transport</keyword>
<evidence type="ECO:0000256" key="15">
    <source>
        <dbReference type="PIRSR" id="PIRSR006439-50"/>
    </source>
</evidence>
<feature type="binding site" evidence="15">
    <location>
        <position position="578"/>
    </location>
    <ligand>
        <name>[4Fe-4S] cluster</name>
        <dbReference type="ChEBI" id="CHEBI:49883"/>
        <label>2</label>
    </ligand>
</feature>
<keyword evidence="10 14" id="KW-0408">Iron</keyword>
<dbReference type="InterPro" id="IPR017896">
    <property type="entry name" value="4Fe4S_Fe-S-bd"/>
</dbReference>
<dbReference type="SUPFAM" id="SSF52518">
    <property type="entry name" value="Thiamin diphosphate-binding fold (THDP-binding)"/>
    <property type="match status" value="2"/>
</dbReference>
<dbReference type="Pfam" id="PF14697">
    <property type="entry name" value="Fer4_21"/>
    <property type="match status" value="1"/>
</dbReference>
<feature type="domain" description="4Fe-4S ferredoxin-type" evidence="16">
    <location>
        <begin position="588"/>
        <end position="617"/>
    </location>
</feature>
<evidence type="ECO:0000256" key="9">
    <source>
        <dbReference type="ARBA" id="ARBA00023002"/>
    </source>
</evidence>
<evidence type="ECO:0000256" key="6">
    <source>
        <dbReference type="ARBA" id="ARBA00022485"/>
    </source>
</evidence>